<dbReference type="AlphaFoldDB" id="A0A545WAE3"/>
<evidence type="ECO:0000313" key="2">
    <source>
        <dbReference type="Proteomes" id="UP000315783"/>
    </source>
</evidence>
<proteinExistence type="predicted"/>
<dbReference type="OrthoDB" id="5120271at2759"/>
<sequence length="107" mass="11643">MEDAHRRQLQEGPVPVLLQVLRPPILGRVSSAAASPADAYVFGVHKFGKRDGPADAAEDGNSGFTKNEGSVLDIELDADIEGQEIPEIEENDQDVDDFDAWLVPDEE</sequence>
<name>A0A545WAE3_9HYPO</name>
<accession>A0A545WAE3</accession>
<organism evidence="1 2">
    <name type="scientific">Cordyceps javanica</name>
    <dbReference type="NCBI Taxonomy" id="43265"/>
    <lineage>
        <taxon>Eukaryota</taxon>
        <taxon>Fungi</taxon>
        <taxon>Dikarya</taxon>
        <taxon>Ascomycota</taxon>
        <taxon>Pezizomycotina</taxon>
        <taxon>Sordariomycetes</taxon>
        <taxon>Hypocreomycetidae</taxon>
        <taxon>Hypocreales</taxon>
        <taxon>Cordycipitaceae</taxon>
        <taxon>Cordyceps</taxon>
    </lineage>
</organism>
<dbReference type="EMBL" id="SPUK01000002">
    <property type="protein sequence ID" value="TQV99358.1"/>
    <property type="molecule type" value="Genomic_DNA"/>
</dbReference>
<comment type="caution">
    <text evidence="1">The sequence shown here is derived from an EMBL/GenBank/DDBJ whole genome shotgun (WGS) entry which is preliminary data.</text>
</comment>
<dbReference type="Proteomes" id="UP000315783">
    <property type="component" value="Unassembled WGS sequence"/>
</dbReference>
<evidence type="ECO:0000313" key="1">
    <source>
        <dbReference type="EMBL" id="TQV99358.1"/>
    </source>
</evidence>
<reference evidence="1 2" key="1">
    <citation type="journal article" date="2019" name="Appl. Microbiol. Biotechnol.">
        <title>Genome sequence of Isaria javanica and comparative genome analysis insights into family S53 peptidase evolution in fungal entomopathogens.</title>
        <authorList>
            <person name="Lin R."/>
            <person name="Zhang X."/>
            <person name="Xin B."/>
            <person name="Zou M."/>
            <person name="Gao Y."/>
            <person name="Qin F."/>
            <person name="Hu Q."/>
            <person name="Xie B."/>
            <person name="Cheng X."/>
        </authorList>
    </citation>
    <scope>NUCLEOTIDE SEQUENCE [LARGE SCALE GENOMIC DNA]</scope>
    <source>
        <strain evidence="1 2">IJ1G</strain>
    </source>
</reference>
<keyword evidence="2" id="KW-1185">Reference proteome</keyword>
<protein>
    <submittedName>
        <fullName evidence="1">Uncharacterized protein</fullName>
    </submittedName>
</protein>
<gene>
    <name evidence="1" type="ORF">IF1G_01573</name>
</gene>